<dbReference type="InterPro" id="IPR029063">
    <property type="entry name" value="SAM-dependent_MTases_sf"/>
</dbReference>
<protein>
    <recommendedName>
        <fullName evidence="7">Ribosomal RNA small subunit methyltransferase G</fullName>
    </recommendedName>
</protein>
<evidence type="ECO:0000256" key="1">
    <source>
        <dbReference type="ARBA" id="ARBA00022490"/>
    </source>
</evidence>
<accession>A0A381Z9M2</accession>
<dbReference type="EMBL" id="UINC01020470">
    <property type="protein sequence ID" value="SVA85930.1"/>
    <property type="molecule type" value="Genomic_DNA"/>
</dbReference>
<evidence type="ECO:0000313" key="6">
    <source>
        <dbReference type="EMBL" id="SVA85930.1"/>
    </source>
</evidence>
<dbReference type="PIRSF" id="PIRSF003078">
    <property type="entry name" value="GidB"/>
    <property type="match status" value="1"/>
</dbReference>
<gene>
    <name evidence="6" type="ORF">METZ01_LOCUS138784</name>
</gene>
<evidence type="ECO:0000256" key="3">
    <source>
        <dbReference type="ARBA" id="ARBA00022603"/>
    </source>
</evidence>
<reference evidence="6" key="1">
    <citation type="submission" date="2018-05" db="EMBL/GenBank/DDBJ databases">
        <authorList>
            <person name="Lanie J.A."/>
            <person name="Ng W.-L."/>
            <person name="Kazmierczak K.M."/>
            <person name="Andrzejewski T.M."/>
            <person name="Davidsen T.M."/>
            <person name="Wayne K.J."/>
            <person name="Tettelin H."/>
            <person name="Glass J.I."/>
            <person name="Rusch D."/>
            <person name="Podicherti R."/>
            <person name="Tsui H.-C.T."/>
            <person name="Winkler M.E."/>
        </authorList>
    </citation>
    <scope>NUCLEOTIDE SEQUENCE</scope>
</reference>
<dbReference type="InterPro" id="IPR003682">
    <property type="entry name" value="rRNA_ssu_MeTfrase_G"/>
</dbReference>
<dbReference type="FunFam" id="3.40.50.150:FF:000041">
    <property type="entry name" value="Ribosomal RNA small subunit methyltransferase G"/>
    <property type="match status" value="1"/>
</dbReference>
<dbReference type="Gene3D" id="3.40.50.150">
    <property type="entry name" value="Vaccinia Virus protein VP39"/>
    <property type="match status" value="1"/>
</dbReference>
<keyword evidence="5" id="KW-0949">S-adenosyl-L-methionine</keyword>
<dbReference type="Pfam" id="PF02527">
    <property type="entry name" value="GidB"/>
    <property type="match status" value="1"/>
</dbReference>
<name>A0A381Z9M2_9ZZZZ</name>
<sequence length="248" mass="27311">MDESTLLLKNGLSEMGLPASREILEQFSTFHDFLKSWNAKVNLTTVVDWNRAVERHYLDSAAVTLAYSFKEKSKDQRIRVLDVGSGGGFPGIPLKILFPDICLTLLDSVRKKTVFLEKATAHLGLKPVEILGHRAEFAANEQQYREAYDLVVARAVAELRVLAELTLPFCKIGGTVVAIKGENITNEIENSVSAIAKLGGKISAVIACTDRFEFLKSNLIVISKISETPIGFPRRPGIPLKRPIMSGT</sequence>
<dbReference type="PANTHER" id="PTHR31760">
    <property type="entry name" value="S-ADENOSYL-L-METHIONINE-DEPENDENT METHYLTRANSFERASES SUPERFAMILY PROTEIN"/>
    <property type="match status" value="1"/>
</dbReference>
<dbReference type="GO" id="GO:0070043">
    <property type="term" value="F:rRNA (guanine-N7-)-methyltransferase activity"/>
    <property type="evidence" value="ECO:0007669"/>
    <property type="project" value="TreeGrafter"/>
</dbReference>
<evidence type="ECO:0008006" key="7">
    <source>
        <dbReference type="Google" id="ProtNLM"/>
    </source>
</evidence>
<keyword evidence="4" id="KW-0808">Transferase</keyword>
<organism evidence="6">
    <name type="scientific">marine metagenome</name>
    <dbReference type="NCBI Taxonomy" id="408172"/>
    <lineage>
        <taxon>unclassified sequences</taxon>
        <taxon>metagenomes</taxon>
        <taxon>ecological metagenomes</taxon>
    </lineage>
</organism>
<dbReference type="GO" id="GO:0005829">
    <property type="term" value="C:cytosol"/>
    <property type="evidence" value="ECO:0007669"/>
    <property type="project" value="TreeGrafter"/>
</dbReference>
<evidence type="ECO:0000256" key="4">
    <source>
        <dbReference type="ARBA" id="ARBA00022679"/>
    </source>
</evidence>
<evidence type="ECO:0000256" key="2">
    <source>
        <dbReference type="ARBA" id="ARBA00022552"/>
    </source>
</evidence>
<dbReference type="AlphaFoldDB" id="A0A381Z9M2"/>
<keyword evidence="1" id="KW-0963">Cytoplasm</keyword>
<dbReference type="HAMAP" id="MF_00074">
    <property type="entry name" value="16SrRNA_methyltr_G"/>
    <property type="match status" value="1"/>
</dbReference>
<keyword evidence="3" id="KW-0489">Methyltransferase</keyword>
<evidence type="ECO:0000256" key="5">
    <source>
        <dbReference type="ARBA" id="ARBA00022691"/>
    </source>
</evidence>
<dbReference type="NCBIfam" id="TIGR00138">
    <property type="entry name" value="rsmG_gidB"/>
    <property type="match status" value="1"/>
</dbReference>
<dbReference type="SUPFAM" id="SSF53335">
    <property type="entry name" value="S-adenosyl-L-methionine-dependent methyltransferases"/>
    <property type="match status" value="1"/>
</dbReference>
<keyword evidence="2" id="KW-0698">rRNA processing</keyword>
<dbReference type="PANTHER" id="PTHR31760:SF0">
    <property type="entry name" value="S-ADENOSYL-L-METHIONINE-DEPENDENT METHYLTRANSFERASES SUPERFAMILY PROTEIN"/>
    <property type="match status" value="1"/>
</dbReference>
<proteinExistence type="inferred from homology"/>